<keyword evidence="2" id="KW-0378">Hydrolase</keyword>
<evidence type="ECO:0000256" key="1">
    <source>
        <dbReference type="ARBA" id="ARBA00001946"/>
    </source>
</evidence>
<organism evidence="4">
    <name type="scientific">Leptolyngbya sp. NK1-12</name>
    <dbReference type="NCBI Taxonomy" id="2547451"/>
    <lineage>
        <taxon>Bacteria</taxon>
        <taxon>Bacillati</taxon>
        <taxon>Cyanobacteriota</taxon>
        <taxon>Cyanophyceae</taxon>
        <taxon>Leptolyngbyales</taxon>
        <taxon>Leptolyngbyaceae</taxon>
        <taxon>Leptolyngbya group</taxon>
        <taxon>Leptolyngbya</taxon>
    </lineage>
</organism>
<gene>
    <name evidence="4" type="ORF">HJG54_13470</name>
</gene>
<dbReference type="SUPFAM" id="SSF55811">
    <property type="entry name" value="Nudix"/>
    <property type="match status" value="1"/>
</dbReference>
<dbReference type="InterPro" id="IPR015797">
    <property type="entry name" value="NUDIX_hydrolase-like_dom_sf"/>
</dbReference>
<name>A0AA97AKM9_9CYAN</name>
<dbReference type="PANTHER" id="PTHR43046">
    <property type="entry name" value="GDP-MANNOSE MANNOSYL HYDROLASE"/>
    <property type="match status" value="1"/>
</dbReference>
<evidence type="ECO:0000256" key="2">
    <source>
        <dbReference type="ARBA" id="ARBA00022801"/>
    </source>
</evidence>
<sequence length="151" mass="17118">MDHPNPILTPTKQPQIRVITLGLIKTSTHLLVSSGYDSVKQQVFHRALGGGVEFGEAGQDALRREFQEEIQAELTNIQYLGCIENRFVHEGKPGHELVLLYQCDLADPQLYQQEVISGYEGDQMLTAHWVEIERFKSGELLLVPQECLQFL</sequence>
<protein>
    <submittedName>
        <fullName evidence="4">NUDIX domain-containing protein</fullName>
    </submittedName>
</protein>
<feature type="domain" description="Nudix hydrolase" evidence="3">
    <location>
        <begin position="14"/>
        <end position="151"/>
    </location>
</feature>
<dbReference type="CDD" id="cd04688">
    <property type="entry name" value="NUDIX_Hydrolase"/>
    <property type="match status" value="1"/>
</dbReference>
<evidence type="ECO:0000313" key="4">
    <source>
        <dbReference type="EMBL" id="WNZ23762.1"/>
    </source>
</evidence>
<dbReference type="Gene3D" id="3.90.79.10">
    <property type="entry name" value="Nucleoside Triphosphate Pyrophosphohydrolase"/>
    <property type="match status" value="1"/>
</dbReference>
<dbReference type="Pfam" id="PF00293">
    <property type="entry name" value="NUDIX"/>
    <property type="match status" value="1"/>
</dbReference>
<dbReference type="PROSITE" id="PS51462">
    <property type="entry name" value="NUDIX"/>
    <property type="match status" value="1"/>
</dbReference>
<evidence type="ECO:0000259" key="3">
    <source>
        <dbReference type="PROSITE" id="PS51462"/>
    </source>
</evidence>
<reference evidence="4" key="1">
    <citation type="submission" date="2020-05" db="EMBL/GenBank/DDBJ databases">
        <authorList>
            <person name="Zhu T."/>
            <person name="Keshari N."/>
            <person name="Lu X."/>
        </authorList>
    </citation>
    <scope>NUCLEOTIDE SEQUENCE</scope>
    <source>
        <strain evidence="4">NK1-12</strain>
    </source>
</reference>
<dbReference type="RefSeq" id="WP_316435504.1">
    <property type="nucleotide sequence ID" value="NZ_CP053586.1"/>
</dbReference>
<accession>A0AA97AKM9</accession>
<proteinExistence type="predicted"/>
<dbReference type="AlphaFoldDB" id="A0AA97AKM9"/>
<dbReference type="InterPro" id="IPR000086">
    <property type="entry name" value="NUDIX_hydrolase_dom"/>
</dbReference>
<dbReference type="EMBL" id="CP053586">
    <property type="protein sequence ID" value="WNZ23762.1"/>
    <property type="molecule type" value="Genomic_DNA"/>
</dbReference>
<comment type="cofactor">
    <cofactor evidence="1">
        <name>Mg(2+)</name>
        <dbReference type="ChEBI" id="CHEBI:18420"/>
    </cofactor>
</comment>
<dbReference type="PANTHER" id="PTHR43046:SF14">
    <property type="entry name" value="MUTT_NUDIX FAMILY PROTEIN"/>
    <property type="match status" value="1"/>
</dbReference>
<dbReference type="GO" id="GO:0016787">
    <property type="term" value="F:hydrolase activity"/>
    <property type="evidence" value="ECO:0007669"/>
    <property type="project" value="UniProtKB-KW"/>
</dbReference>